<reference evidence="1 2" key="1">
    <citation type="submission" date="2019-04" db="EMBL/GenBank/DDBJ databases">
        <authorList>
            <person name="Hwang J.C."/>
        </authorList>
    </citation>
    <scope>NUCLEOTIDE SEQUENCE [LARGE SCALE GENOMIC DNA]</scope>
    <source>
        <strain evidence="1 2">IMCC35002</strain>
    </source>
</reference>
<dbReference type="PANTHER" id="PTHR43550:SF3">
    <property type="entry name" value="3-KETODIHYDROSPHINGOSINE REDUCTASE"/>
    <property type="match status" value="1"/>
</dbReference>
<dbReference type="InterPro" id="IPR036291">
    <property type="entry name" value="NAD(P)-bd_dom_sf"/>
</dbReference>
<name>A0A4U1BHW5_9GAMM</name>
<gene>
    <name evidence="1" type="ORF">FCL42_19615</name>
</gene>
<evidence type="ECO:0000313" key="1">
    <source>
        <dbReference type="EMBL" id="TKB50104.1"/>
    </source>
</evidence>
<dbReference type="EMBL" id="SWCJ01000023">
    <property type="protein sequence ID" value="TKB50104.1"/>
    <property type="molecule type" value="Genomic_DNA"/>
</dbReference>
<keyword evidence="2" id="KW-1185">Reference proteome</keyword>
<proteinExistence type="predicted"/>
<protein>
    <submittedName>
        <fullName evidence="1">SDR family NAD(P)-dependent oxidoreductase</fullName>
    </submittedName>
</protein>
<dbReference type="InterPro" id="IPR020904">
    <property type="entry name" value="Sc_DH/Rdtase_CS"/>
</dbReference>
<dbReference type="GO" id="GO:0006666">
    <property type="term" value="P:3-keto-sphinganine metabolic process"/>
    <property type="evidence" value="ECO:0007669"/>
    <property type="project" value="TreeGrafter"/>
</dbReference>
<dbReference type="Proteomes" id="UP000305675">
    <property type="component" value="Unassembled WGS sequence"/>
</dbReference>
<dbReference type="GO" id="GO:0047560">
    <property type="term" value="F:3-dehydrosphinganine reductase activity"/>
    <property type="evidence" value="ECO:0007669"/>
    <property type="project" value="TreeGrafter"/>
</dbReference>
<evidence type="ECO:0000313" key="2">
    <source>
        <dbReference type="Proteomes" id="UP000305675"/>
    </source>
</evidence>
<dbReference type="SUPFAM" id="SSF51735">
    <property type="entry name" value="NAD(P)-binding Rossmann-fold domains"/>
    <property type="match status" value="1"/>
</dbReference>
<organism evidence="1 2">
    <name type="scientific">Ferrimonas aestuarii</name>
    <dbReference type="NCBI Taxonomy" id="2569539"/>
    <lineage>
        <taxon>Bacteria</taxon>
        <taxon>Pseudomonadati</taxon>
        <taxon>Pseudomonadota</taxon>
        <taxon>Gammaproteobacteria</taxon>
        <taxon>Alteromonadales</taxon>
        <taxon>Ferrimonadaceae</taxon>
        <taxon>Ferrimonas</taxon>
    </lineage>
</organism>
<dbReference type="PANTHER" id="PTHR43550">
    <property type="entry name" value="3-KETODIHYDROSPHINGOSINE REDUCTASE"/>
    <property type="match status" value="1"/>
</dbReference>
<dbReference type="PROSITE" id="PS00061">
    <property type="entry name" value="ADH_SHORT"/>
    <property type="match status" value="1"/>
</dbReference>
<dbReference type="Pfam" id="PF00106">
    <property type="entry name" value="adh_short"/>
    <property type="match status" value="1"/>
</dbReference>
<comment type="caution">
    <text evidence="1">The sequence shown here is derived from an EMBL/GenBank/DDBJ whole genome shotgun (WGS) entry which is preliminary data.</text>
</comment>
<accession>A0A4U1BHW5</accession>
<dbReference type="PRINTS" id="PR00081">
    <property type="entry name" value="GDHRDH"/>
</dbReference>
<sequence>MIVITGASSGLGAALAQHYAEQGRRLFLTGRSSGRLAKLAASLPSQVHWLALDLTLEEQVESLFNQFGEVPSMIIHCAGSGLFGPVVDHSEAQLKQLLDNNVVSAGLMLKHTIARYRTMPLQLAMVVSTAAQVGKANEVFYCGAKWAVRGMVEAARAEIKADPMRITGIYPGGMNTQFWQQSDCRGHVDAAGFMTAQEVARMIASGLEHSQVGYVSDLTINRG</sequence>
<dbReference type="Gene3D" id="3.40.50.720">
    <property type="entry name" value="NAD(P)-binding Rossmann-like Domain"/>
    <property type="match status" value="1"/>
</dbReference>
<dbReference type="AlphaFoldDB" id="A0A4U1BHW5"/>
<dbReference type="GO" id="GO:0016020">
    <property type="term" value="C:membrane"/>
    <property type="evidence" value="ECO:0007669"/>
    <property type="project" value="GOC"/>
</dbReference>
<dbReference type="InterPro" id="IPR002347">
    <property type="entry name" value="SDR_fam"/>
</dbReference>
<dbReference type="OrthoDB" id="3178062at2"/>
<dbReference type="GO" id="GO:0030148">
    <property type="term" value="P:sphingolipid biosynthetic process"/>
    <property type="evidence" value="ECO:0007669"/>
    <property type="project" value="TreeGrafter"/>
</dbReference>
<dbReference type="RefSeq" id="WP_136865128.1">
    <property type="nucleotide sequence ID" value="NZ_SWCJ01000023.1"/>
</dbReference>